<dbReference type="Pfam" id="PF00011">
    <property type="entry name" value="HSP20"/>
    <property type="match status" value="1"/>
</dbReference>
<name>A0ABS2N8V8_9BACI</name>
<dbReference type="SUPFAM" id="SSF49764">
    <property type="entry name" value="HSP20-like chaperones"/>
    <property type="match status" value="1"/>
</dbReference>
<evidence type="ECO:0000313" key="5">
    <source>
        <dbReference type="EMBL" id="MBM7584302.1"/>
    </source>
</evidence>
<reference evidence="5 6" key="1">
    <citation type="submission" date="2021-01" db="EMBL/GenBank/DDBJ databases">
        <title>Genomic Encyclopedia of Type Strains, Phase IV (KMG-IV): sequencing the most valuable type-strain genomes for metagenomic binning, comparative biology and taxonomic classification.</title>
        <authorList>
            <person name="Goeker M."/>
        </authorList>
    </citation>
    <scope>NUCLEOTIDE SEQUENCE [LARGE SCALE GENOMIC DNA]</scope>
    <source>
        <strain evidence="5 6">DSM 24834</strain>
    </source>
</reference>
<dbReference type="RefSeq" id="WP_205168473.1">
    <property type="nucleotide sequence ID" value="NZ_JAFBDZ010000001.1"/>
</dbReference>
<sequence length="157" mass="17838">MSDNTPKKPAKKNPSPFGELMNSMNDFFQERPVKGILQSIDEFFQSPFPSGMGGFPVDLEENNSEHIVKVQLPGVKRDQINIDVFQQYVTISVKNTKLFTQENEDNKIIQRKQSMQRTTRTIPLPSLIDDQNASASYEDGLLVLKLPKIQGKKLNLE</sequence>
<organism evidence="5 6">
    <name type="scientific">Rossellomorea pakistanensis</name>
    <dbReference type="NCBI Taxonomy" id="992288"/>
    <lineage>
        <taxon>Bacteria</taxon>
        <taxon>Bacillati</taxon>
        <taxon>Bacillota</taxon>
        <taxon>Bacilli</taxon>
        <taxon>Bacillales</taxon>
        <taxon>Bacillaceae</taxon>
        <taxon>Rossellomorea</taxon>
    </lineage>
</organism>
<dbReference type="CDD" id="cd06464">
    <property type="entry name" value="ACD_sHsps-like"/>
    <property type="match status" value="1"/>
</dbReference>
<dbReference type="InterPro" id="IPR008978">
    <property type="entry name" value="HSP20-like_chaperone"/>
</dbReference>
<keyword evidence="6" id="KW-1185">Reference proteome</keyword>
<feature type="domain" description="SHSP" evidence="4">
    <location>
        <begin position="48"/>
        <end position="157"/>
    </location>
</feature>
<evidence type="ECO:0000259" key="4">
    <source>
        <dbReference type="PROSITE" id="PS01031"/>
    </source>
</evidence>
<protein>
    <submittedName>
        <fullName evidence="5">HSP20 family molecular chaperone IbpA</fullName>
    </submittedName>
</protein>
<evidence type="ECO:0000256" key="3">
    <source>
        <dbReference type="SAM" id="MobiDB-lite"/>
    </source>
</evidence>
<dbReference type="InterPro" id="IPR002068">
    <property type="entry name" value="A-crystallin/Hsp20_dom"/>
</dbReference>
<comment type="similarity">
    <text evidence="1 2">Belongs to the small heat shock protein (HSP20) family.</text>
</comment>
<evidence type="ECO:0000256" key="1">
    <source>
        <dbReference type="PROSITE-ProRule" id="PRU00285"/>
    </source>
</evidence>
<dbReference type="Gene3D" id="2.60.40.790">
    <property type="match status" value="1"/>
</dbReference>
<feature type="region of interest" description="Disordered" evidence="3">
    <location>
        <begin position="1"/>
        <end position="23"/>
    </location>
</feature>
<comment type="caution">
    <text evidence="5">The sequence shown here is derived from an EMBL/GenBank/DDBJ whole genome shotgun (WGS) entry which is preliminary data.</text>
</comment>
<accession>A0ABS2N8V8</accession>
<dbReference type="InterPro" id="IPR031107">
    <property type="entry name" value="Small_HSP"/>
</dbReference>
<dbReference type="Proteomes" id="UP001646157">
    <property type="component" value="Unassembled WGS sequence"/>
</dbReference>
<gene>
    <name evidence="5" type="ORF">JOC86_000839</name>
</gene>
<dbReference type="EMBL" id="JAFBDZ010000001">
    <property type="protein sequence ID" value="MBM7584302.1"/>
    <property type="molecule type" value="Genomic_DNA"/>
</dbReference>
<dbReference type="PANTHER" id="PTHR11527">
    <property type="entry name" value="HEAT-SHOCK PROTEIN 20 FAMILY MEMBER"/>
    <property type="match status" value="1"/>
</dbReference>
<proteinExistence type="inferred from homology"/>
<evidence type="ECO:0000256" key="2">
    <source>
        <dbReference type="RuleBase" id="RU003616"/>
    </source>
</evidence>
<evidence type="ECO:0000313" key="6">
    <source>
        <dbReference type="Proteomes" id="UP001646157"/>
    </source>
</evidence>
<dbReference type="PROSITE" id="PS01031">
    <property type="entry name" value="SHSP"/>
    <property type="match status" value="1"/>
</dbReference>